<evidence type="ECO:0000313" key="3">
    <source>
        <dbReference type="Proteomes" id="UP000222542"/>
    </source>
</evidence>
<dbReference type="SMR" id="A0A2G2YWK8"/>
<evidence type="ECO:0000313" key="2">
    <source>
        <dbReference type="EMBL" id="PHT74132.1"/>
    </source>
</evidence>
<comment type="caution">
    <text evidence="2">The sequence shown here is derived from an EMBL/GenBank/DDBJ whole genome shotgun (WGS) entry which is preliminary data.</text>
</comment>
<dbReference type="SUPFAM" id="SSF53300">
    <property type="entry name" value="vWA-like"/>
    <property type="match status" value="1"/>
</dbReference>
<dbReference type="InterPro" id="IPR010734">
    <property type="entry name" value="Copine_C"/>
</dbReference>
<reference evidence="2 3" key="2">
    <citation type="journal article" date="2017" name="Genome Biol.">
        <title>New reference genome sequences of hot pepper reveal the massive evolution of plant disease-resistance genes by retroduplication.</title>
        <authorList>
            <person name="Kim S."/>
            <person name="Park J."/>
            <person name="Yeom S.I."/>
            <person name="Kim Y.M."/>
            <person name="Seo E."/>
            <person name="Kim K.T."/>
            <person name="Kim M.S."/>
            <person name="Lee J.M."/>
            <person name="Cheong K."/>
            <person name="Shin H.S."/>
            <person name="Kim S.B."/>
            <person name="Han K."/>
            <person name="Lee J."/>
            <person name="Park M."/>
            <person name="Lee H.A."/>
            <person name="Lee H.Y."/>
            <person name="Lee Y."/>
            <person name="Oh S."/>
            <person name="Lee J.H."/>
            <person name="Choi E."/>
            <person name="Choi E."/>
            <person name="Lee S.E."/>
            <person name="Jeon J."/>
            <person name="Kim H."/>
            <person name="Choi G."/>
            <person name="Song H."/>
            <person name="Lee J."/>
            <person name="Lee S.C."/>
            <person name="Kwon J.K."/>
            <person name="Lee H.Y."/>
            <person name="Koo N."/>
            <person name="Hong Y."/>
            <person name="Kim R.W."/>
            <person name="Kang W.H."/>
            <person name="Huh J.H."/>
            <person name="Kang B.C."/>
            <person name="Yang T.J."/>
            <person name="Lee Y.H."/>
            <person name="Bennetzen J.L."/>
            <person name="Choi D."/>
        </authorList>
    </citation>
    <scope>NUCLEOTIDE SEQUENCE [LARGE SCALE GENOMIC DNA]</scope>
    <source>
        <strain evidence="3">cv. CM334</strain>
    </source>
</reference>
<dbReference type="GO" id="GO:0005544">
    <property type="term" value="F:calcium-dependent phospholipid binding"/>
    <property type="evidence" value="ECO:0007669"/>
    <property type="project" value="InterPro"/>
</dbReference>
<accession>A0A2G2YWK8</accession>
<keyword evidence="3" id="KW-1185">Reference proteome</keyword>
<reference evidence="2 3" key="1">
    <citation type="journal article" date="2014" name="Nat. Genet.">
        <title>Genome sequence of the hot pepper provides insights into the evolution of pungency in Capsicum species.</title>
        <authorList>
            <person name="Kim S."/>
            <person name="Park M."/>
            <person name="Yeom S.I."/>
            <person name="Kim Y.M."/>
            <person name="Lee J.M."/>
            <person name="Lee H.A."/>
            <person name="Seo E."/>
            <person name="Choi J."/>
            <person name="Cheong K."/>
            <person name="Kim K.T."/>
            <person name="Jung K."/>
            <person name="Lee G.W."/>
            <person name="Oh S.K."/>
            <person name="Bae C."/>
            <person name="Kim S.B."/>
            <person name="Lee H.Y."/>
            <person name="Kim S.Y."/>
            <person name="Kim M.S."/>
            <person name="Kang B.C."/>
            <person name="Jo Y.D."/>
            <person name="Yang H.B."/>
            <person name="Jeong H.J."/>
            <person name="Kang W.H."/>
            <person name="Kwon J.K."/>
            <person name="Shin C."/>
            <person name="Lim J.Y."/>
            <person name="Park J.H."/>
            <person name="Huh J.H."/>
            <person name="Kim J.S."/>
            <person name="Kim B.D."/>
            <person name="Cohen O."/>
            <person name="Paran I."/>
            <person name="Suh M.C."/>
            <person name="Lee S.B."/>
            <person name="Kim Y.K."/>
            <person name="Shin Y."/>
            <person name="Noh S.J."/>
            <person name="Park J."/>
            <person name="Seo Y.S."/>
            <person name="Kwon S.Y."/>
            <person name="Kim H.A."/>
            <person name="Park J.M."/>
            <person name="Kim H.J."/>
            <person name="Choi S.B."/>
            <person name="Bosland P.W."/>
            <person name="Reeves G."/>
            <person name="Jo S.H."/>
            <person name="Lee B.W."/>
            <person name="Cho H.T."/>
            <person name="Choi H.S."/>
            <person name="Lee M.S."/>
            <person name="Yu Y."/>
            <person name="Do Choi Y."/>
            <person name="Park B.S."/>
            <person name="van Deynze A."/>
            <person name="Ashrafi H."/>
            <person name="Hill T."/>
            <person name="Kim W.T."/>
            <person name="Pai H.S."/>
            <person name="Ahn H.K."/>
            <person name="Yeam I."/>
            <person name="Giovannoni J.J."/>
            <person name="Rose J.K."/>
            <person name="Sorensen I."/>
            <person name="Lee S.J."/>
            <person name="Kim R.W."/>
            <person name="Choi I.Y."/>
            <person name="Choi B.S."/>
            <person name="Lim J.S."/>
            <person name="Lee Y.H."/>
            <person name="Choi D."/>
        </authorList>
    </citation>
    <scope>NUCLEOTIDE SEQUENCE [LARGE SCALE GENOMIC DNA]</scope>
    <source>
        <strain evidence="3">cv. CM334</strain>
    </source>
</reference>
<proteinExistence type="predicted"/>
<dbReference type="AlphaFoldDB" id="A0A2G2YWK8"/>
<name>A0A2G2YWK8_CAPAN</name>
<evidence type="ECO:0000259" key="1">
    <source>
        <dbReference type="Pfam" id="PF07002"/>
    </source>
</evidence>
<dbReference type="InterPro" id="IPR036465">
    <property type="entry name" value="vWFA_dom_sf"/>
</dbReference>
<dbReference type="OMA" id="DFTAMEV"/>
<dbReference type="InterPro" id="IPR045052">
    <property type="entry name" value="Copine"/>
</dbReference>
<protein>
    <recommendedName>
        <fullName evidence="1">Copine C-terminal domain-containing protein</fullName>
    </recommendedName>
</protein>
<feature type="domain" description="Copine C-terminal" evidence="1">
    <location>
        <begin position="2"/>
        <end position="113"/>
    </location>
</feature>
<gene>
    <name evidence="2" type="ORF">T459_21409</name>
</gene>
<dbReference type="Pfam" id="PF07002">
    <property type="entry name" value="Copine"/>
    <property type="match status" value="1"/>
</dbReference>
<organism evidence="2 3">
    <name type="scientific">Capsicum annuum</name>
    <name type="common">Capsicum pepper</name>
    <dbReference type="NCBI Taxonomy" id="4072"/>
    <lineage>
        <taxon>Eukaryota</taxon>
        <taxon>Viridiplantae</taxon>
        <taxon>Streptophyta</taxon>
        <taxon>Embryophyta</taxon>
        <taxon>Tracheophyta</taxon>
        <taxon>Spermatophyta</taxon>
        <taxon>Magnoliopsida</taxon>
        <taxon>eudicotyledons</taxon>
        <taxon>Gunneridae</taxon>
        <taxon>Pentapetalae</taxon>
        <taxon>asterids</taxon>
        <taxon>lamiids</taxon>
        <taxon>Solanales</taxon>
        <taxon>Solanaceae</taxon>
        <taxon>Solanoideae</taxon>
        <taxon>Capsiceae</taxon>
        <taxon>Capsicum</taxon>
    </lineage>
</organism>
<dbReference type="PANTHER" id="PTHR10857">
    <property type="entry name" value="COPINE"/>
    <property type="match status" value="1"/>
</dbReference>
<dbReference type="Gramene" id="PHT74132">
    <property type="protein sequence ID" value="PHT74132"/>
    <property type="gene ID" value="T459_21409"/>
</dbReference>
<dbReference type="Proteomes" id="UP000222542">
    <property type="component" value="Unassembled WGS sequence"/>
</dbReference>
<dbReference type="EMBL" id="AYRZ02000008">
    <property type="protein sequence ID" value="PHT74132.1"/>
    <property type="molecule type" value="Genomic_DNA"/>
</dbReference>
<dbReference type="PANTHER" id="PTHR10857:SF120">
    <property type="entry name" value="PROTEIN BONZAI 3"/>
    <property type="match status" value="1"/>
</dbReference>
<sequence>MLCRILLSGPTLFGRVVNKAAEITVETLKYNQSKYFVLFIITDGVITNMQETIDALMRASGVSLSILIVRVGSIDFSQMEVLDADNGHLLESSTGRVAARDIVQFVPMRELHS</sequence>